<keyword evidence="2" id="KW-1185">Reference proteome</keyword>
<comment type="caution">
    <text evidence="1">The sequence shown here is derived from an EMBL/GenBank/DDBJ whole genome shotgun (WGS) entry which is preliminary data.</text>
</comment>
<evidence type="ECO:0000313" key="1">
    <source>
        <dbReference type="EMBL" id="MDX8480765.1"/>
    </source>
</evidence>
<organism evidence="1 2">
    <name type="scientific">Mesorhizobium album</name>
    <dbReference type="NCBI Taxonomy" id="3072314"/>
    <lineage>
        <taxon>Bacteria</taxon>
        <taxon>Pseudomonadati</taxon>
        <taxon>Pseudomonadota</taxon>
        <taxon>Alphaproteobacteria</taxon>
        <taxon>Hyphomicrobiales</taxon>
        <taxon>Phyllobacteriaceae</taxon>
        <taxon>Mesorhizobium</taxon>
    </lineage>
</organism>
<name>A0ABU4Y1D8_9HYPH</name>
<dbReference type="RefSeq" id="WP_320289072.1">
    <property type="nucleotide sequence ID" value="NZ_JAVIIW010000024.1"/>
</dbReference>
<evidence type="ECO:0000313" key="2">
    <source>
        <dbReference type="Proteomes" id="UP001287059"/>
    </source>
</evidence>
<accession>A0ABU4Y1D8</accession>
<dbReference type="Proteomes" id="UP001287059">
    <property type="component" value="Unassembled WGS sequence"/>
</dbReference>
<reference evidence="1 2" key="1">
    <citation type="submission" date="2023-08" db="EMBL/GenBank/DDBJ databases">
        <title>Implementing the SeqCode for naming new Mesorhizobium species isolated from Vachellia karroo root nodules.</title>
        <authorList>
            <person name="Van Lill M."/>
        </authorList>
    </citation>
    <scope>NUCLEOTIDE SEQUENCE [LARGE SCALE GENOMIC DNA]</scope>
    <source>
        <strain evidence="1 2">VK24D</strain>
    </source>
</reference>
<proteinExistence type="predicted"/>
<dbReference type="EMBL" id="JAVIIW010000024">
    <property type="protein sequence ID" value="MDX8480765.1"/>
    <property type="molecule type" value="Genomic_DNA"/>
</dbReference>
<sequence>MLNVLKQPGGQVWAADAPNWANLDGKDHLKIGVTSASIAAGADRGMQWYLGQLYGVVGPGLIFAQHVFQGLKRDMLVRNDMKADEKKLAVSWPAPQDAKLVGGPQNGRLEFYPAPAQCVFVVYISPNEMIEQFPDIYGWAEHWTWVAENHDLAGAPIESESRYGNKLWSKG</sequence>
<protein>
    <submittedName>
        <fullName evidence="1">Uncharacterized protein</fullName>
    </submittedName>
</protein>
<gene>
    <name evidence="1" type="ORF">RFN28_20165</name>
</gene>